<evidence type="ECO:0000256" key="1">
    <source>
        <dbReference type="ARBA" id="ARBA00001946"/>
    </source>
</evidence>
<reference evidence="8" key="1">
    <citation type="submission" date="2016-11" db="EMBL/GenBank/DDBJ databases">
        <authorList>
            <person name="Sisinthy S."/>
            <person name="Ara S."/>
            <person name="Gundlapally S.R."/>
        </authorList>
    </citation>
    <scope>NUCLEOTIDE SEQUENCE [LARGE SCALE GENOMIC DNA]</scope>
    <source>
        <strain evidence="8">V1-41</strain>
    </source>
</reference>
<keyword evidence="4" id="KW-1133">Transmembrane helix</keyword>
<dbReference type="GO" id="GO:0016020">
    <property type="term" value="C:membrane"/>
    <property type="evidence" value="ECO:0007669"/>
    <property type="project" value="InterPro"/>
</dbReference>
<feature type="domain" description="GGDEF" evidence="6">
    <location>
        <begin position="377"/>
        <end position="515"/>
    </location>
</feature>
<name>A0A2P5TRC9_9GAMM</name>
<dbReference type="InterPro" id="IPR050469">
    <property type="entry name" value="Diguanylate_Cyclase"/>
</dbReference>
<dbReference type="GO" id="GO:0007165">
    <property type="term" value="P:signal transduction"/>
    <property type="evidence" value="ECO:0007669"/>
    <property type="project" value="InterPro"/>
</dbReference>
<organism evidence="7 8">
    <name type="scientific">Oceanisphaera arctica</name>
    <dbReference type="NCBI Taxonomy" id="641510"/>
    <lineage>
        <taxon>Bacteria</taxon>
        <taxon>Pseudomonadati</taxon>
        <taxon>Pseudomonadota</taxon>
        <taxon>Gammaproteobacteria</taxon>
        <taxon>Aeromonadales</taxon>
        <taxon>Aeromonadaceae</taxon>
        <taxon>Oceanisphaera</taxon>
    </lineage>
</organism>
<dbReference type="Gene3D" id="6.10.340.10">
    <property type="match status" value="1"/>
</dbReference>
<evidence type="ECO:0000259" key="5">
    <source>
        <dbReference type="PROSITE" id="PS50885"/>
    </source>
</evidence>
<dbReference type="SMART" id="SM00267">
    <property type="entry name" value="GGDEF"/>
    <property type="match status" value="1"/>
</dbReference>
<dbReference type="GO" id="GO:0052621">
    <property type="term" value="F:diguanylate cyclase activity"/>
    <property type="evidence" value="ECO:0007669"/>
    <property type="project" value="UniProtKB-EC"/>
</dbReference>
<comment type="caution">
    <text evidence="7">The sequence shown here is derived from an EMBL/GenBank/DDBJ whole genome shotgun (WGS) entry which is preliminary data.</text>
</comment>
<evidence type="ECO:0000256" key="4">
    <source>
        <dbReference type="SAM" id="Phobius"/>
    </source>
</evidence>
<dbReference type="PROSITE" id="PS50885">
    <property type="entry name" value="HAMP"/>
    <property type="match status" value="1"/>
</dbReference>
<dbReference type="RefSeq" id="WP_104484770.1">
    <property type="nucleotide sequence ID" value="NZ_BMYB01000024.1"/>
</dbReference>
<keyword evidence="8" id="KW-1185">Reference proteome</keyword>
<protein>
    <recommendedName>
        <fullName evidence="2">diguanylate cyclase</fullName>
        <ecNumber evidence="2">2.7.7.65</ecNumber>
    </recommendedName>
</protein>
<evidence type="ECO:0000259" key="6">
    <source>
        <dbReference type="PROSITE" id="PS50887"/>
    </source>
</evidence>
<dbReference type="PANTHER" id="PTHR45138">
    <property type="entry name" value="REGULATORY COMPONENTS OF SENSORY TRANSDUCTION SYSTEM"/>
    <property type="match status" value="1"/>
</dbReference>
<dbReference type="SUPFAM" id="SSF55073">
    <property type="entry name" value="Nucleotide cyclase"/>
    <property type="match status" value="1"/>
</dbReference>
<keyword evidence="4" id="KW-0812">Transmembrane</keyword>
<dbReference type="AlphaFoldDB" id="A0A2P5TRC9"/>
<dbReference type="CDD" id="cd06225">
    <property type="entry name" value="HAMP"/>
    <property type="match status" value="1"/>
</dbReference>
<proteinExistence type="predicted"/>
<dbReference type="CDD" id="cd01949">
    <property type="entry name" value="GGDEF"/>
    <property type="match status" value="1"/>
</dbReference>
<sequence length="555" mass="62554">MQIRSKLILGLLLLLSGITLAIWLTVQLFILPQIEATEMKYRYMDLERVKQAIQRDLNRLQSFSLDWGIWDDTYHYVQTLNPEYTVSNLTGLKLDIIGADLFLISDGDGQILNTVLAGPATSELLASSKLLNQPRLSAEHPFNMVVNQGGTAILDTPAGPLLLAASPILPSNGEGRLRGTLFFGKFIDTGYRQQLVDRIRLPVEFKLAAAGDGGSKVLFLSDTESLAHGFIPLLNNPERELCLIIHRDRPFYQQVLRLMNYAIAIILGIGSLVALVAYGFLQLSLIKPILQLKHQAEVFGNDNRLYHFKPVRRHDELGQLSRSFYKMARKLEVSLGLLKTERQQFMDASLTDSLTSLKNRRYMEQYLETGMQSAETHSWLLMALDLDHFKRINDVHGHDVGDLVLQQIAGLLQELSRREDVLVRYGGEEFVIICKNIDEQIGCTIAERIRQQVARFHFGLEHAPFSMTCSIGFFTLPWAATRQSAHEWLAMFKVADLALYAAKHCGRNTWIGLKFIGEPPSSDYPQDARQVTQGLAENRLSSFSSLADGVSIRWP</sequence>
<evidence type="ECO:0000256" key="2">
    <source>
        <dbReference type="ARBA" id="ARBA00012528"/>
    </source>
</evidence>
<feature type="domain" description="HAMP" evidence="5">
    <location>
        <begin position="283"/>
        <end position="336"/>
    </location>
</feature>
<accession>A0A2P5TRC9</accession>
<dbReference type="SUPFAM" id="SSF158472">
    <property type="entry name" value="HAMP domain-like"/>
    <property type="match status" value="1"/>
</dbReference>
<dbReference type="EMBL" id="MPZM01000001">
    <property type="protein sequence ID" value="PPL18391.1"/>
    <property type="molecule type" value="Genomic_DNA"/>
</dbReference>
<comment type="catalytic activity">
    <reaction evidence="3">
        <text>2 GTP = 3',3'-c-di-GMP + 2 diphosphate</text>
        <dbReference type="Rhea" id="RHEA:24898"/>
        <dbReference type="ChEBI" id="CHEBI:33019"/>
        <dbReference type="ChEBI" id="CHEBI:37565"/>
        <dbReference type="ChEBI" id="CHEBI:58805"/>
        <dbReference type="EC" id="2.7.7.65"/>
    </reaction>
</comment>
<dbReference type="InterPro" id="IPR003660">
    <property type="entry name" value="HAMP_dom"/>
</dbReference>
<evidence type="ECO:0000313" key="7">
    <source>
        <dbReference type="EMBL" id="PPL18391.1"/>
    </source>
</evidence>
<dbReference type="InterPro" id="IPR007892">
    <property type="entry name" value="CHASE4"/>
</dbReference>
<dbReference type="Pfam" id="PF05228">
    <property type="entry name" value="CHASE4"/>
    <property type="match status" value="1"/>
</dbReference>
<dbReference type="PANTHER" id="PTHR45138:SF9">
    <property type="entry name" value="DIGUANYLATE CYCLASE DGCM-RELATED"/>
    <property type="match status" value="1"/>
</dbReference>
<feature type="transmembrane region" description="Helical" evidence="4">
    <location>
        <begin position="258"/>
        <end position="281"/>
    </location>
</feature>
<dbReference type="InterPro" id="IPR000160">
    <property type="entry name" value="GGDEF_dom"/>
</dbReference>
<evidence type="ECO:0000256" key="3">
    <source>
        <dbReference type="ARBA" id="ARBA00034247"/>
    </source>
</evidence>
<dbReference type="OrthoDB" id="9812260at2"/>
<dbReference type="Proteomes" id="UP000242231">
    <property type="component" value="Unassembled WGS sequence"/>
</dbReference>
<dbReference type="EC" id="2.7.7.65" evidence="2"/>
<dbReference type="FunFam" id="3.30.70.270:FF:000001">
    <property type="entry name" value="Diguanylate cyclase domain protein"/>
    <property type="match status" value="1"/>
</dbReference>
<evidence type="ECO:0000313" key="8">
    <source>
        <dbReference type="Proteomes" id="UP000242231"/>
    </source>
</evidence>
<dbReference type="Pfam" id="PF00990">
    <property type="entry name" value="GGDEF"/>
    <property type="match status" value="1"/>
</dbReference>
<dbReference type="InterPro" id="IPR043128">
    <property type="entry name" value="Rev_trsase/Diguanyl_cyclase"/>
</dbReference>
<keyword evidence="4" id="KW-0472">Membrane</keyword>
<dbReference type="Gene3D" id="3.30.70.270">
    <property type="match status" value="1"/>
</dbReference>
<gene>
    <name evidence="7" type="ORF">UN63_00140</name>
</gene>
<dbReference type="NCBIfam" id="TIGR00254">
    <property type="entry name" value="GGDEF"/>
    <property type="match status" value="1"/>
</dbReference>
<dbReference type="PROSITE" id="PS50887">
    <property type="entry name" value="GGDEF"/>
    <property type="match status" value="1"/>
</dbReference>
<comment type="cofactor">
    <cofactor evidence="1">
        <name>Mg(2+)</name>
        <dbReference type="ChEBI" id="CHEBI:18420"/>
    </cofactor>
</comment>
<dbReference type="InterPro" id="IPR029787">
    <property type="entry name" value="Nucleotide_cyclase"/>
</dbReference>